<accession>A0A3S9AZG9</accession>
<organism evidence="3 4">
    <name type="scientific">Georhizobium profundi</name>
    <dbReference type="NCBI Taxonomy" id="2341112"/>
    <lineage>
        <taxon>Bacteria</taxon>
        <taxon>Pseudomonadati</taxon>
        <taxon>Pseudomonadota</taxon>
        <taxon>Alphaproteobacteria</taxon>
        <taxon>Hyphomicrobiales</taxon>
        <taxon>Rhizobiaceae</taxon>
        <taxon>Georhizobium</taxon>
    </lineage>
</organism>
<keyword evidence="4" id="KW-1185">Reference proteome</keyword>
<dbReference type="PROSITE" id="PS51084">
    <property type="entry name" value="HIT_2"/>
    <property type="match status" value="1"/>
</dbReference>
<dbReference type="RefSeq" id="WP_126006931.1">
    <property type="nucleotide sequence ID" value="NZ_CP032509.1"/>
</dbReference>
<reference evidence="3 4" key="1">
    <citation type="submission" date="2018-09" db="EMBL/GenBank/DDBJ databases">
        <title>Marinorhizobium profundi gen. nov., sp. nov., isolated from a deep-sea sediment sample from the New Britain Trench and proposal of Marinorhizobiaceae fam. nov. in the order Rhizobiales of the class Alphaproteobacteria.</title>
        <authorList>
            <person name="Cao J."/>
        </authorList>
    </citation>
    <scope>NUCLEOTIDE SEQUENCE [LARGE SCALE GENOMIC DNA]</scope>
    <source>
        <strain evidence="3 4">WS11</strain>
    </source>
</reference>
<dbReference type="InterPro" id="IPR011146">
    <property type="entry name" value="HIT-like"/>
</dbReference>
<gene>
    <name evidence="3" type="ORF">D5400_01380</name>
</gene>
<feature type="domain" description="HIT" evidence="2">
    <location>
        <begin position="36"/>
        <end position="105"/>
    </location>
</feature>
<protein>
    <submittedName>
        <fullName evidence="3">HIT domain-containing protein</fullName>
    </submittedName>
</protein>
<comment type="caution">
    <text evidence="1">Lacks conserved residue(s) required for the propagation of feature annotation.</text>
</comment>
<sequence>MASFTLDERLENDSIAMASLGLCQVRLMNDARWPWIILVPQRDGMSELHDLSPLDQTMLTFELGMAGKALKDATGCLKLNIGALGNHVRQLHMHVIARNEGDEAWPGPVWGVGTRTPYDKEDARSLIASILAKL</sequence>
<dbReference type="KEGG" id="abaw:D5400_01380"/>
<proteinExistence type="predicted"/>
<dbReference type="OrthoDB" id="9799145at2"/>
<dbReference type="AlphaFoldDB" id="A0A3S9AZG9"/>
<evidence type="ECO:0000259" key="2">
    <source>
        <dbReference type="PROSITE" id="PS51084"/>
    </source>
</evidence>
<dbReference type="InterPro" id="IPR036265">
    <property type="entry name" value="HIT-like_sf"/>
</dbReference>
<dbReference type="PIRSF" id="PIRSF000714">
    <property type="entry name" value="HIT"/>
    <property type="match status" value="1"/>
</dbReference>
<evidence type="ECO:0000256" key="1">
    <source>
        <dbReference type="PROSITE-ProRule" id="PRU00464"/>
    </source>
</evidence>
<dbReference type="InterPro" id="IPR026026">
    <property type="entry name" value="HIT_Hint"/>
</dbReference>
<evidence type="ECO:0000313" key="3">
    <source>
        <dbReference type="EMBL" id="AZN70099.1"/>
    </source>
</evidence>
<name>A0A3S9AZG9_9HYPH</name>
<dbReference type="EMBL" id="CP032509">
    <property type="protein sequence ID" value="AZN70099.1"/>
    <property type="molecule type" value="Genomic_DNA"/>
</dbReference>
<dbReference type="Proteomes" id="UP000268192">
    <property type="component" value="Chromosome"/>
</dbReference>
<dbReference type="Pfam" id="PF01230">
    <property type="entry name" value="HIT"/>
    <property type="match status" value="1"/>
</dbReference>
<dbReference type="Gene3D" id="3.30.428.10">
    <property type="entry name" value="HIT-like"/>
    <property type="match status" value="1"/>
</dbReference>
<evidence type="ECO:0000313" key="4">
    <source>
        <dbReference type="Proteomes" id="UP000268192"/>
    </source>
</evidence>
<dbReference type="GO" id="GO:0003824">
    <property type="term" value="F:catalytic activity"/>
    <property type="evidence" value="ECO:0007669"/>
    <property type="project" value="InterPro"/>
</dbReference>
<dbReference type="SUPFAM" id="SSF54197">
    <property type="entry name" value="HIT-like"/>
    <property type="match status" value="1"/>
</dbReference>